<evidence type="ECO:0000313" key="4">
    <source>
        <dbReference type="Proteomes" id="UP000682733"/>
    </source>
</evidence>
<comment type="caution">
    <text evidence="3">The sequence shown here is derived from an EMBL/GenBank/DDBJ whole genome shotgun (WGS) entry which is preliminary data.</text>
</comment>
<sequence length="130" mass="14462">MEKIKPSIFQQFLECVNSESYSSAITSLVEELKDYKALALKYSLNEEHGKNPLLFWKLNETVLLILAQISKKFLAVPSTSVASESAFSLSSFYGRKGRTRLSPESLSLSVFLKDKLSTPITGQVIALTQP</sequence>
<dbReference type="Pfam" id="PF05699">
    <property type="entry name" value="Dimer_Tnp_hAT"/>
    <property type="match status" value="1"/>
</dbReference>
<proteinExistence type="predicted"/>
<accession>A0A8S2IUF8</accession>
<organism evidence="3 4">
    <name type="scientific">Didymodactylos carnosus</name>
    <dbReference type="NCBI Taxonomy" id="1234261"/>
    <lineage>
        <taxon>Eukaryota</taxon>
        <taxon>Metazoa</taxon>
        <taxon>Spiralia</taxon>
        <taxon>Gnathifera</taxon>
        <taxon>Rotifera</taxon>
        <taxon>Eurotatoria</taxon>
        <taxon>Bdelloidea</taxon>
        <taxon>Philodinida</taxon>
        <taxon>Philodinidae</taxon>
        <taxon>Didymodactylos</taxon>
    </lineage>
</organism>
<evidence type="ECO:0000313" key="2">
    <source>
        <dbReference type="EMBL" id="CAF1010986.1"/>
    </source>
</evidence>
<dbReference type="Proteomes" id="UP000677228">
    <property type="component" value="Unassembled WGS sequence"/>
</dbReference>
<evidence type="ECO:0000259" key="1">
    <source>
        <dbReference type="Pfam" id="PF05699"/>
    </source>
</evidence>
<gene>
    <name evidence="2" type="ORF">OVA965_LOCUS15038</name>
    <name evidence="3" type="ORF">TMI583_LOCUS15045</name>
</gene>
<feature type="domain" description="HAT C-terminal dimerisation" evidence="1">
    <location>
        <begin position="50"/>
        <end position="115"/>
    </location>
</feature>
<dbReference type="EMBL" id="CAJOBA010006682">
    <property type="protein sequence ID" value="CAF3779831.1"/>
    <property type="molecule type" value="Genomic_DNA"/>
</dbReference>
<dbReference type="EMBL" id="CAJNOK010006672">
    <property type="protein sequence ID" value="CAF1010986.1"/>
    <property type="molecule type" value="Genomic_DNA"/>
</dbReference>
<name>A0A8S2IUF8_9BILA</name>
<reference evidence="3" key="1">
    <citation type="submission" date="2021-02" db="EMBL/GenBank/DDBJ databases">
        <authorList>
            <person name="Nowell W R."/>
        </authorList>
    </citation>
    <scope>NUCLEOTIDE SEQUENCE</scope>
</reference>
<evidence type="ECO:0000313" key="3">
    <source>
        <dbReference type="EMBL" id="CAF3779831.1"/>
    </source>
</evidence>
<dbReference type="InterPro" id="IPR012337">
    <property type="entry name" value="RNaseH-like_sf"/>
</dbReference>
<dbReference type="AlphaFoldDB" id="A0A8S2IUF8"/>
<protein>
    <recommendedName>
        <fullName evidence="1">HAT C-terminal dimerisation domain-containing protein</fullName>
    </recommendedName>
</protein>
<dbReference type="GO" id="GO:0046983">
    <property type="term" value="F:protein dimerization activity"/>
    <property type="evidence" value="ECO:0007669"/>
    <property type="project" value="InterPro"/>
</dbReference>
<dbReference type="SUPFAM" id="SSF53098">
    <property type="entry name" value="Ribonuclease H-like"/>
    <property type="match status" value="1"/>
</dbReference>
<dbReference type="Proteomes" id="UP000682733">
    <property type="component" value="Unassembled WGS sequence"/>
</dbReference>
<dbReference type="InterPro" id="IPR008906">
    <property type="entry name" value="HATC_C_dom"/>
</dbReference>